<dbReference type="Gene3D" id="1.10.760.10">
    <property type="entry name" value="Cytochrome c-like domain"/>
    <property type="match status" value="2"/>
</dbReference>
<dbReference type="EMBL" id="CYSD01000043">
    <property type="protein sequence ID" value="CUH81977.1"/>
    <property type="molecule type" value="Genomic_DNA"/>
</dbReference>
<dbReference type="GO" id="GO:0046872">
    <property type="term" value="F:metal ion binding"/>
    <property type="evidence" value="ECO:0007669"/>
    <property type="project" value="UniProtKB-KW"/>
</dbReference>
<feature type="domain" description="Cytochrome c" evidence="7">
    <location>
        <begin position="125"/>
        <end position="213"/>
    </location>
</feature>
<feature type="domain" description="Cytochrome c" evidence="7">
    <location>
        <begin position="337"/>
        <end position="440"/>
    </location>
</feature>
<accession>A0A0N7M112</accession>
<dbReference type="SUPFAM" id="SSF46626">
    <property type="entry name" value="Cytochrome c"/>
    <property type="match status" value="2"/>
</dbReference>
<dbReference type="InterPro" id="IPR036909">
    <property type="entry name" value="Cyt_c-like_dom_sf"/>
</dbReference>
<organism evidence="8 9">
    <name type="scientific">Tritonibacter multivorans</name>
    <dbReference type="NCBI Taxonomy" id="928856"/>
    <lineage>
        <taxon>Bacteria</taxon>
        <taxon>Pseudomonadati</taxon>
        <taxon>Pseudomonadota</taxon>
        <taxon>Alphaproteobacteria</taxon>
        <taxon>Rhodobacterales</taxon>
        <taxon>Paracoccaceae</taxon>
        <taxon>Tritonibacter</taxon>
    </lineage>
</organism>
<dbReference type="InterPro" id="IPR009056">
    <property type="entry name" value="Cyt_c-like_dom"/>
</dbReference>
<evidence type="ECO:0000256" key="2">
    <source>
        <dbReference type="ARBA" id="ARBA00022617"/>
    </source>
</evidence>
<evidence type="ECO:0000256" key="4">
    <source>
        <dbReference type="ARBA" id="ARBA00022982"/>
    </source>
</evidence>
<evidence type="ECO:0000256" key="1">
    <source>
        <dbReference type="ARBA" id="ARBA00022448"/>
    </source>
</evidence>
<keyword evidence="5 6" id="KW-0408">Iron</keyword>
<dbReference type="Pfam" id="PF00034">
    <property type="entry name" value="Cytochrom_C"/>
    <property type="match status" value="2"/>
</dbReference>
<reference evidence="8 9" key="1">
    <citation type="submission" date="2015-09" db="EMBL/GenBank/DDBJ databases">
        <authorList>
            <consortium name="Swine Surveillance"/>
        </authorList>
    </citation>
    <scope>NUCLEOTIDE SEQUENCE [LARGE SCALE GENOMIC DNA]</scope>
    <source>
        <strain evidence="8 9">CECT 7557</strain>
    </source>
</reference>
<dbReference type="PROSITE" id="PS51007">
    <property type="entry name" value="CYTC"/>
    <property type="match status" value="2"/>
</dbReference>
<gene>
    <name evidence="8" type="ORF">TRM7557_03686</name>
</gene>
<name>A0A0N7M112_9RHOB</name>
<proteinExistence type="predicted"/>
<keyword evidence="4" id="KW-0249">Electron transport</keyword>
<evidence type="ECO:0000256" key="3">
    <source>
        <dbReference type="ARBA" id="ARBA00022723"/>
    </source>
</evidence>
<sequence>MSKSPNILIPAMGGTALVLGLAFGISSREYGAAKIDSLETRVAQVEAHASSAGQKAKSEAARAAALEAQIAEVQAAAAANPKTLTMPAPQSDGAYGLGRSALAEEIAAWDVDVLPDGRGLPEGSGDAFDGEEVFADKCASCHGDFAEGVDNWPVLAGGFDTLADKDPVKTVGSYWPYLSTVWDYIHRSMPFGEAGTLTADETYAIVAYILYSNDLVEDDFVLSHENFAAFDMHNKGGFVVDDRPELEYASWRAEPCMSDCKGEVKVTMRSVFLVETPEVGTVSVMNHGTLDGVPSFTADGPSFIPVSTSPAPQAEPEPATQPVPKPVEAAASPGEDALVAAGEKVFKKCKACHQVGAGAKNRSGPQLNGLIGRTMGSVDGFRYSKVFAQALEEGRVWDEESLVAFLTKPKTYMKGTKMSFAGLKKDADLDAITAYLKSVGE</sequence>
<evidence type="ECO:0000313" key="8">
    <source>
        <dbReference type="EMBL" id="CUH81977.1"/>
    </source>
</evidence>
<dbReference type="Proteomes" id="UP000052022">
    <property type="component" value="Unassembled WGS sequence"/>
</dbReference>
<evidence type="ECO:0000256" key="5">
    <source>
        <dbReference type="ARBA" id="ARBA00023004"/>
    </source>
</evidence>
<keyword evidence="2 6" id="KW-0349">Heme</keyword>
<keyword evidence="1" id="KW-0813">Transport</keyword>
<evidence type="ECO:0000313" key="9">
    <source>
        <dbReference type="Proteomes" id="UP000052022"/>
    </source>
</evidence>
<dbReference type="GO" id="GO:0009055">
    <property type="term" value="F:electron transfer activity"/>
    <property type="evidence" value="ECO:0007669"/>
    <property type="project" value="InterPro"/>
</dbReference>
<evidence type="ECO:0000256" key="6">
    <source>
        <dbReference type="PROSITE-ProRule" id="PRU00433"/>
    </source>
</evidence>
<dbReference type="PRINTS" id="PR00604">
    <property type="entry name" value="CYTCHRMECIAB"/>
</dbReference>
<protein>
    <submittedName>
        <fullName evidence="8">Cytochrome c2</fullName>
    </submittedName>
</protein>
<evidence type="ECO:0000259" key="7">
    <source>
        <dbReference type="PROSITE" id="PS51007"/>
    </source>
</evidence>
<dbReference type="GO" id="GO:0020037">
    <property type="term" value="F:heme binding"/>
    <property type="evidence" value="ECO:0007669"/>
    <property type="project" value="InterPro"/>
</dbReference>
<dbReference type="OrthoDB" id="9779283at2"/>
<keyword evidence="3 6" id="KW-0479">Metal-binding</keyword>
<dbReference type="InterPro" id="IPR002327">
    <property type="entry name" value="Cyt_c_1A/1B"/>
</dbReference>
<dbReference type="RefSeq" id="WP_058291674.1">
    <property type="nucleotide sequence ID" value="NZ_CYSD01000043.1"/>
</dbReference>
<dbReference type="PANTHER" id="PTHR11961">
    <property type="entry name" value="CYTOCHROME C"/>
    <property type="match status" value="1"/>
</dbReference>
<dbReference type="STRING" id="928856.SAMN04488049_10530"/>
<keyword evidence="9" id="KW-1185">Reference proteome</keyword>
<dbReference type="AlphaFoldDB" id="A0A0N7M112"/>